<dbReference type="EMBL" id="VYZN01002334">
    <property type="protein sequence ID" value="KAE9521728.1"/>
    <property type="molecule type" value="Genomic_DNA"/>
</dbReference>
<evidence type="ECO:0000313" key="1">
    <source>
        <dbReference type="EMBL" id="KAE9521728.1"/>
    </source>
</evidence>
<dbReference type="Proteomes" id="UP000475862">
    <property type="component" value="Unassembled WGS sequence"/>
</dbReference>
<name>A0A6G0SUA3_APHGL</name>
<sequence length="199" mass="22771">MRSDKFQKKIINKQNVLFCGNRKLTFKPDTCKVTENNRTGCCIMEILYKPYLYGMSNYVKLLVISKQIVLFCEYRQLTFKPAYIEALSSALNISGYTMLGVSPSGSSTNISCLHVTCDRASYNYSKVQFTMVEALDSCRLRSKAVFPAPRPLQTVNRTLHAKTHEIWTSLSPRDIIHEKTIEDKNYDKDNIYVPSSQKA</sequence>
<gene>
    <name evidence="1" type="ORF">AGLY_017866</name>
</gene>
<organism evidence="1 2">
    <name type="scientific">Aphis glycines</name>
    <name type="common">Soybean aphid</name>
    <dbReference type="NCBI Taxonomy" id="307491"/>
    <lineage>
        <taxon>Eukaryota</taxon>
        <taxon>Metazoa</taxon>
        <taxon>Ecdysozoa</taxon>
        <taxon>Arthropoda</taxon>
        <taxon>Hexapoda</taxon>
        <taxon>Insecta</taxon>
        <taxon>Pterygota</taxon>
        <taxon>Neoptera</taxon>
        <taxon>Paraneoptera</taxon>
        <taxon>Hemiptera</taxon>
        <taxon>Sternorrhyncha</taxon>
        <taxon>Aphidomorpha</taxon>
        <taxon>Aphidoidea</taxon>
        <taxon>Aphididae</taxon>
        <taxon>Aphidini</taxon>
        <taxon>Aphis</taxon>
        <taxon>Aphis</taxon>
    </lineage>
</organism>
<comment type="caution">
    <text evidence="1">The sequence shown here is derived from an EMBL/GenBank/DDBJ whole genome shotgun (WGS) entry which is preliminary data.</text>
</comment>
<dbReference type="AlphaFoldDB" id="A0A6G0SUA3"/>
<reference evidence="1 2" key="1">
    <citation type="submission" date="2019-08" db="EMBL/GenBank/DDBJ databases">
        <title>The genome of the soybean aphid Biotype 1, its phylome, world population structure and adaptation to the North American continent.</title>
        <authorList>
            <person name="Giordano R."/>
            <person name="Donthu R.K."/>
            <person name="Hernandez A.G."/>
            <person name="Wright C.L."/>
            <person name="Zimin A.V."/>
        </authorList>
    </citation>
    <scope>NUCLEOTIDE SEQUENCE [LARGE SCALE GENOMIC DNA]</scope>
    <source>
        <tissue evidence="1">Whole aphids</tissue>
    </source>
</reference>
<accession>A0A6G0SUA3</accession>
<evidence type="ECO:0000313" key="2">
    <source>
        <dbReference type="Proteomes" id="UP000475862"/>
    </source>
</evidence>
<protein>
    <submittedName>
        <fullName evidence="1">Uncharacterized protein</fullName>
    </submittedName>
</protein>
<proteinExistence type="predicted"/>
<keyword evidence="2" id="KW-1185">Reference proteome</keyword>